<organism evidence="2 3">
    <name type="scientific">Propylenella binzhouense</name>
    <dbReference type="NCBI Taxonomy" id="2555902"/>
    <lineage>
        <taxon>Bacteria</taxon>
        <taxon>Pseudomonadati</taxon>
        <taxon>Pseudomonadota</taxon>
        <taxon>Alphaproteobacteria</taxon>
        <taxon>Hyphomicrobiales</taxon>
        <taxon>Propylenellaceae</taxon>
        <taxon>Propylenella</taxon>
    </lineage>
</organism>
<feature type="domain" description="Ribbon-helix-helix" evidence="1">
    <location>
        <begin position="2"/>
        <end position="63"/>
    </location>
</feature>
<dbReference type="AlphaFoldDB" id="A0A964T7I0"/>
<sequence>MRKRSVNLSGHATSVSLEDAFWTEVKRMAKAEGVTVAELVGRIDETRGADNLSSAIRLAVLADLKARLAAPDRVPRT</sequence>
<evidence type="ECO:0000313" key="3">
    <source>
        <dbReference type="Proteomes" id="UP000773614"/>
    </source>
</evidence>
<dbReference type="Gene3D" id="1.10.3990.20">
    <property type="entry name" value="protein bp1543"/>
    <property type="match status" value="1"/>
</dbReference>
<dbReference type="InterPro" id="IPR038268">
    <property type="entry name" value="RHH_sf"/>
</dbReference>
<comment type="caution">
    <text evidence="2">The sequence shown here is derived from an EMBL/GenBank/DDBJ whole genome shotgun (WGS) entry which is preliminary data.</text>
</comment>
<reference evidence="2" key="1">
    <citation type="submission" date="2019-03" db="EMBL/GenBank/DDBJ databases">
        <title>Afifella sp. nov., isolated from activated sludge.</title>
        <authorList>
            <person name="Li Q."/>
            <person name="Liu Y."/>
        </authorList>
    </citation>
    <scope>NUCLEOTIDE SEQUENCE</scope>
    <source>
        <strain evidence="2">L72</strain>
    </source>
</reference>
<evidence type="ECO:0000313" key="2">
    <source>
        <dbReference type="EMBL" id="MYZ49976.1"/>
    </source>
</evidence>
<evidence type="ECO:0000259" key="1">
    <source>
        <dbReference type="Pfam" id="PF13467"/>
    </source>
</evidence>
<dbReference type="InterPro" id="IPR027373">
    <property type="entry name" value="RHH_dom"/>
</dbReference>
<dbReference type="Pfam" id="PF13467">
    <property type="entry name" value="RHH_4"/>
    <property type="match status" value="1"/>
</dbReference>
<dbReference type="OrthoDB" id="7477016at2"/>
<dbReference type="Proteomes" id="UP000773614">
    <property type="component" value="Unassembled WGS sequence"/>
</dbReference>
<keyword evidence="3" id="KW-1185">Reference proteome</keyword>
<proteinExistence type="predicted"/>
<protein>
    <submittedName>
        <fullName evidence="2">Aryl-sulfate sulfotransferase</fullName>
    </submittedName>
</protein>
<dbReference type="EMBL" id="SPKJ01000109">
    <property type="protein sequence ID" value="MYZ49976.1"/>
    <property type="molecule type" value="Genomic_DNA"/>
</dbReference>
<dbReference type="RefSeq" id="WP_161142311.1">
    <property type="nucleotide sequence ID" value="NZ_SPKJ01000109.1"/>
</dbReference>
<accession>A0A964T7I0</accession>
<name>A0A964T7I0_9HYPH</name>
<gene>
    <name evidence="2" type="ORF">E4O86_19915</name>
</gene>